<dbReference type="RefSeq" id="WP_003334414.1">
    <property type="nucleotide sequence ID" value="NZ_CP007806.1"/>
</dbReference>
<name>A0A075R7G7_BRELA</name>
<dbReference type="GO" id="GO:1904680">
    <property type="term" value="F:peptide transmembrane transporter activity"/>
    <property type="evidence" value="ECO:0007669"/>
    <property type="project" value="TreeGrafter"/>
</dbReference>
<evidence type="ECO:0000256" key="1">
    <source>
        <dbReference type="SAM" id="SignalP"/>
    </source>
</evidence>
<dbReference type="PANTHER" id="PTHR30290:SF59">
    <property type="entry name" value="OLIGOPEPTIDE ABC TRANSPORTER,SUBSTRATE-BINDING PROTEIN"/>
    <property type="match status" value="1"/>
</dbReference>
<dbReference type="PANTHER" id="PTHR30290">
    <property type="entry name" value="PERIPLASMIC BINDING COMPONENT OF ABC TRANSPORTER"/>
    <property type="match status" value="1"/>
</dbReference>
<dbReference type="SUPFAM" id="SSF53850">
    <property type="entry name" value="Periplasmic binding protein-like II"/>
    <property type="match status" value="1"/>
</dbReference>
<dbReference type="HOGENOM" id="CLU_017028_8_4_9"/>
<dbReference type="CDD" id="cd00995">
    <property type="entry name" value="PBP2_NikA_DppA_OppA_like"/>
    <property type="match status" value="1"/>
</dbReference>
<organism evidence="3 4">
    <name type="scientific">Brevibacillus laterosporus LMG 15441</name>
    <dbReference type="NCBI Taxonomy" id="1042163"/>
    <lineage>
        <taxon>Bacteria</taxon>
        <taxon>Bacillati</taxon>
        <taxon>Bacillota</taxon>
        <taxon>Bacilli</taxon>
        <taxon>Bacillales</taxon>
        <taxon>Paenibacillaceae</taxon>
        <taxon>Brevibacillus</taxon>
    </lineage>
</organism>
<keyword evidence="4" id="KW-1185">Reference proteome</keyword>
<dbReference type="PIRSF" id="PIRSF002741">
    <property type="entry name" value="MppA"/>
    <property type="match status" value="1"/>
</dbReference>
<gene>
    <name evidence="3" type="primary">appA_3</name>
    <name evidence="3" type="ORF">BRLA_c042820</name>
</gene>
<dbReference type="GO" id="GO:0043190">
    <property type="term" value="C:ATP-binding cassette (ABC) transporter complex"/>
    <property type="evidence" value="ECO:0007669"/>
    <property type="project" value="InterPro"/>
</dbReference>
<feature type="domain" description="Solute-binding protein family 5" evidence="2">
    <location>
        <begin position="94"/>
        <end position="440"/>
    </location>
</feature>
<reference evidence="3 4" key="1">
    <citation type="journal article" date="2011" name="J. Bacteriol.">
        <title>Genome sequence of Brevibacillus laterosporus LMG 15441, a pathogen of invertebrates.</title>
        <authorList>
            <person name="Djukic M."/>
            <person name="Poehlein A."/>
            <person name="Thurmer A."/>
            <person name="Daniel R."/>
        </authorList>
    </citation>
    <scope>NUCLEOTIDE SEQUENCE [LARGE SCALE GENOMIC DNA]</scope>
    <source>
        <strain evidence="3 4">LMG 15441</strain>
    </source>
</reference>
<sequence>MTKRFGIISIMMSILLFLSGCASEGTAPQQGGDQSQPVAGSGTPKNGGSLVIAVGDDPSALNPNYAGDRVTLTINQSLFAPLFTINEGKKTFVLAESLTQSKDFLTYTLKLRDNLTWHDGKKLTADDVVFTLASILDEKQHSPQRSLFVLDGKPIQVKKVDDTTVDFVLPQVSAAFEGALVQVSPIPKHIFENIEDIEKSEKNFSPVGSGPFKFKEYKPGEYVTLERFDNYFAGKSYLDTITYRITKDSNAANLAMQNGEIQMKFIDPQDYNKMNDMQMFTLIKYNEGRLVYMAFNLNIDVLQKKEVRQAIAYAIDKNELVHAAYSSLDYAEPAYSLLTPDALYYTKELPTYDYNVEKAKELLKKAGVNQLKLRLAYVNNNKPQTSQALYLQQKLKDIGIEIELQPLDPAAFSNKSQDMKNKDYDLSFGGYIMGYEPDAYKSLFVSTEPFNYSHYNNKEFDQLWSKAAVEVDTAKRAELYKKIQQTVADDVPIYPIAYPKSIIAVDKKFGGLQEAVTKPVTMFEDLSKIYEQ</sequence>
<dbReference type="InterPro" id="IPR039424">
    <property type="entry name" value="SBP_5"/>
</dbReference>
<feature type="signal peptide" evidence="1">
    <location>
        <begin position="1"/>
        <end position="22"/>
    </location>
</feature>
<dbReference type="KEGG" id="blr:BRLA_c042820"/>
<evidence type="ECO:0000259" key="2">
    <source>
        <dbReference type="Pfam" id="PF00496"/>
    </source>
</evidence>
<dbReference type="InterPro" id="IPR000914">
    <property type="entry name" value="SBP_5_dom"/>
</dbReference>
<dbReference type="PROSITE" id="PS51257">
    <property type="entry name" value="PROKAR_LIPOPROTEIN"/>
    <property type="match status" value="1"/>
</dbReference>
<dbReference type="GO" id="GO:0042597">
    <property type="term" value="C:periplasmic space"/>
    <property type="evidence" value="ECO:0007669"/>
    <property type="project" value="UniProtKB-ARBA"/>
</dbReference>
<feature type="chain" id="PRO_5038455699" evidence="1">
    <location>
        <begin position="23"/>
        <end position="532"/>
    </location>
</feature>
<dbReference type="Pfam" id="PF00496">
    <property type="entry name" value="SBP_bac_5"/>
    <property type="match status" value="1"/>
</dbReference>
<evidence type="ECO:0000313" key="3">
    <source>
        <dbReference type="EMBL" id="AIG28557.1"/>
    </source>
</evidence>
<dbReference type="InterPro" id="IPR030678">
    <property type="entry name" value="Peptide/Ni-bd"/>
</dbReference>
<proteinExistence type="predicted"/>
<dbReference type="eggNOG" id="COG0747">
    <property type="taxonomic scope" value="Bacteria"/>
</dbReference>
<dbReference type="Gene3D" id="3.10.105.10">
    <property type="entry name" value="Dipeptide-binding Protein, Domain 3"/>
    <property type="match status" value="1"/>
</dbReference>
<protein>
    <submittedName>
        <fullName evidence="3">Oligopeptide-binding protein AppA</fullName>
    </submittedName>
</protein>
<evidence type="ECO:0000313" key="4">
    <source>
        <dbReference type="Proteomes" id="UP000005850"/>
    </source>
</evidence>
<dbReference type="STRING" id="1042163.BRLA_c042820"/>
<accession>A0A075R7G7</accession>
<dbReference type="GO" id="GO:0015833">
    <property type="term" value="P:peptide transport"/>
    <property type="evidence" value="ECO:0007669"/>
    <property type="project" value="TreeGrafter"/>
</dbReference>
<dbReference type="AlphaFoldDB" id="A0A075R7G7"/>
<keyword evidence="1" id="KW-0732">Signal</keyword>
<dbReference type="FunFam" id="3.90.76.10:FF:000004">
    <property type="entry name" value="Peptide ABC transporter substrate-binding protein"/>
    <property type="match status" value="1"/>
</dbReference>
<dbReference type="Gene3D" id="3.40.190.10">
    <property type="entry name" value="Periplasmic binding protein-like II"/>
    <property type="match status" value="1"/>
</dbReference>
<dbReference type="EMBL" id="CP007806">
    <property type="protein sequence ID" value="AIG28557.1"/>
    <property type="molecule type" value="Genomic_DNA"/>
</dbReference>
<dbReference type="Gene3D" id="3.90.76.10">
    <property type="entry name" value="Dipeptide-binding Protein, Domain 1"/>
    <property type="match status" value="1"/>
</dbReference>
<dbReference type="Proteomes" id="UP000005850">
    <property type="component" value="Chromosome"/>
</dbReference>